<evidence type="ECO:0000313" key="1">
    <source>
        <dbReference type="EMBL" id="CAI9708206.1"/>
    </source>
</evidence>
<accession>A0ACB0F5J6</accession>
<proteinExistence type="predicted"/>
<evidence type="ECO:0000313" key="2">
    <source>
        <dbReference type="Proteomes" id="UP001162501"/>
    </source>
</evidence>
<organism evidence="1 2">
    <name type="scientific">Rangifer tarandus platyrhynchus</name>
    <name type="common">Svalbard reindeer</name>
    <dbReference type="NCBI Taxonomy" id="3082113"/>
    <lineage>
        <taxon>Eukaryota</taxon>
        <taxon>Metazoa</taxon>
        <taxon>Chordata</taxon>
        <taxon>Craniata</taxon>
        <taxon>Vertebrata</taxon>
        <taxon>Euteleostomi</taxon>
        <taxon>Mammalia</taxon>
        <taxon>Eutheria</taxon>
        <taxon>Laurasiatheria</taxon>
        <taxon>Artiodactyla</taxon>
        <taxon>Ruminantia</taxon>
        <taxon>Pecora</taxon>
        <taxon>Cervidae</taxon>
        <taxon>Odocoileinae</taxon>
        <taxon>Rangifer</taxon>
    </lineage>
</organism>
<dbReference type="Proteomes" id="UP001162501">
    <property type="component" value="Chromosome 32"/>
</dbReference>
<dbReference type="EMBL" id="OX596116">
    <property type="protein sequence ID" value="CAI9708206.1"/>
    <property type="molecule type" value="Genomic_DNA"/>
</dbReference>
<gene>
    <name evidence="1" type="ORF">MRATA1EN3_LOCUS19419</name>
</gene>
<protein>
    <submittedName>
        <fullName evidence="1">Uncharacterized protein</fullName>
    </submittedName>
</protein>
<name>A0ACB0F5J6_RANTA</name>
<sequence length="342" mass="36060">MELMASQTPMSQQDEDVADDEESWKYFLLSFHFSDEETWHLGPSEPSRAGARRRDSSSSARRPRRSGDPELGDPSHGRWGPRSQDLPGAGPPHPRDPYRGVWESVSSAPPACAGSRACQGATPDAPGTAGWATAAATLGSPPGAGGGGRREQSRGGGPPAPSPGPRWSGLAPTPPPPAPPLPGLRARHSPGPPIGDTAGPPGSRVRAGRHQPSWRSSRGYFVHARAVSLRRLRLPLAPRAAPLVARGAAPSSRAAGPASSPPRRPAQPSPAHLPPFPILPLPPTTKSPHPRPRPARIRSRAHRASPPTLPHPFPPPYPAIAYCPFLLGRPQLTNGENSASFE</sequence>
<reference evidence="1" key="1">
    <citation type="submission" date="2023-05" db="EMBL/GenBank/DDBJ databases">
        <authorList>
            <consortium name="ELIXIR-Norway"/>
        </authorList>
    </citation>
    <scope>NUCLEOTIDE SEQUENCE</scope>
</reference>